<keyword evidence="2" id="KW-1185">Reference proteome</keyword>
<reference evidence="1 2" key="1">
    <citation type="journal article" date="2024" name="Nat. Commun.">
        <title>Phylogenomics reveals the evolutionary origins of lichenization in chlorophyte algae.</title>
        <authorList>
            <person name="Puginier C."/>
            <person name="Libourel C."/>
            <person name="Otte J."/>
            <person name="Skaloud P."/>
            <person name="Haon M."/>
            <person name="Grisel S."/>
            <person name="Petersen M."/>
            <person name="Berrin J.G."/>
            <person name="Delaux P.M."/>
            <person name="Dal Grande F."/>
            <person name="Keller J."/>
        </authorList>
    </citation>
    <scope>NUCLEOTIDE SEQUENCE [LARGE SCALE GENOMIC DNA]</scope>
    <source>
        <strain evidence="1 2">SAG 2523</strain>
    </source>
</reference>
<accession>A0AAW1T8R9</accession>
<sequence>MVQWAQLLLQCCGACCTANRQRPDQYLLHTGWRMIVSHSNLEFIYKETQGNCLMSVEQLEKIRSNQATL</sequence>
<proteinExistence type="predicted"/>
<evidence type="ECO:0000313" key="1">
    <source>
        <dbReference type="EMBL" id="KAK9865613.1"/>
    </source>
</evidence>
<comment type="caution">
    <text evidence="1">The sequence shown here is derived from an EMBL/GenBank/DDBJ whole genome shotgun (WGS) entry which is preliminary data.</text>
</comment>
<dbReference type="AlphaFoldDB" id="A0AAW1T8R9"/>
<evidence type="ECO:0000313" key="2">
    <source>
        <dbReference type="Proteomes" id="UP001485043"/>
    </source>
</evidence>
<name>A0AAW1T8R9_9CHLO</name>
<dbReference type="EMBL" id="JALJOV010000232">
    <property type="protein sequence ID" value="KAK9865613.1"/>
    <property type="molecule type" value="Genomic_DNA"/>
</dbReference>
<evidence type="ECO:0008006" key="3">
    <source>
        <dbReference type="Google" id="ProtNLM"/>
    </source>
</evidence>
<dbReference type="Proteomes" id="UP001485043">
    <property type="component" value="Unassembled WGS sequence"/>
</dbReference>
<gene>
    <name evidence="1" type="ORF">WJX84_000481</name>
</gene>
<organism evidence="1 2">
    <name type="scientific">Apatococcus fuscideae</name>
    <dbReference type="NCBI Taxonomy" id="2026836"/>
    <lineage>
        <taxon>Eukaryota</taxon>
        <taxon>Viridiplantae</taxon>
        <taxon>Chlorophyta</taxon>
        <taxon>core chlorophytes</taxon>
        <taxon>Trebouxiophyceae</taxon>
        <taxon>Chlorellales</taxon>
        <taxon>Chlorellaceae</taxon>
        <taxon>Apatococcus</taxon>
    </lineage>
</organism>
<protein>
    <recommendedName>
        <fullName evidence="3">Secreted protein</fullName>
    </recommendedName>
</protein>